<dbReference type="InterPro" id="IPR002818">
    <property type="entry name" value="DJ-1/PfpI"/>
</dbReference>
<dbReference type="InterPro" id="IPR029062">
    <property type="entry name" value="Class_I_gatase-like"/>
</dbReference>
<keyword evidence="1" id="KW-0805">Transcription regulation</keyword>
<dbReference type="PANTHER" id="PTHR43130:SF3">
    <property type="entry name" value="HTH-TYPE TRANSCRIPTIONAL REGULATOR RV1931C"/>
    <property type="match status" value="1"/>
</dbReference>
<dbReference type="InterPro" id="IPR052158">
    <property type="entry name" value="INH-QAR"/>
</dbReference>
<evidence type="ECO:0000313" key="5">
    <source>
        <dbReference type="Proteomes" id="UP000244932"/>
    </source>
</evidence>
<feature type="domain" description="HTH araC/xylS-type" evidence="3">
    <location>
        <begin position="216"/>
        <end position="314"/>
    </location>
</feature>
<dbReference type="PROSITE" id="PS01124">
    <property type="entry name" value="HTH_ARAC_FAMILY_2"/>
    <property type="match status" value="1"/>
</dbReference>
<dbReference type="Gene3D" id="1.10.10.60">
    <property type="entry name" value="Homeodomain-like"/>
    <property type="match status" value="1"/>
</dbReference>
<dbReference type="CDD" id="cd03137">
    <property type="entry name" value="GATase1_AraC_1"/>
    <property type="match status" value="1"/>
</dbReference>
<evidence type="ECO:0000256" key="1">
    <source>
        <dbReference type="ARBA" id="ARBA00023015"/>
    </source>
</evidence>
<sequence length="330" mass="35811">MVAYPGVHHLDVVGPLEILATTQFFVEGAELPYDLSVVAAKAGPIKASSGLTITADKSFSSILEAEGVIDTLIVAGGHGSSEQLTNPELLDFMRTMAPRAKRVVSICTGALILAEIGLLDGKRASTHWFWCPVMAQKYPNVTVDHDAIFTCDGNIWTSAGVTSGMDLALALVEMDWGHEVALQVARFSVMYMMRPGGQAQFSAHLLAQKAEDPAINEALAFILDHPGDLLTVTSLAARATMSERTFARRFKEQTGVTPAAYVETARVQTARVALETTEQSIDRIAVSTGFQNAERMRRAFHRHVGISAGDYRERFRMSREPGHPARAGPE</sequence>
<reference evidence="4 5" key="1">
    <citation type="submission" date="2018-03" db="EMBL/GenBank/DDBJ databases">
        <authorList>
            <person name="Keele B.F."/>
        </authorList>
    </citation>
    <scope>NUCLEOTIDE SEQUENCE [LARGE SCALE GENOMIC DNA]</scope>
    <source>
        <strain evidence="4 5">CeCT 8812</strain>
    </source>
</reference>
<dbReference type="PANTHER" id="PTHR43130">
    <property type="entry name" value="ARAC-FAMILY TRANSCRIPTIONAL REGULATOR"/>
    <property type="match status" value="1"/>
</dbReference>
<dbReference type="SUPFAM" id="SSF52317">
    <property type="entry name" value="Class I glutamine amidotransferase-like"/>
    <property type="match status" value="1"/>
</dbReference>
<dbReference type="AlphaFoldDB" id="A0A2R8AFW0"/>
<dbReference type="EMBL" id="OMKW01000005">
    <property type="protein sequence ID" value="SPF31111.1"/>
    <property type="molecule type" value="Genomic_DNA"/>
</dbReference>
<dbReference type="GO" id="GO:0003700">
    <property type="term" value="F:DNA-binding transcription factor activity"/>
    <property type="evidence" value="ECO:0007669"/>
    <property type="project" value="InterPro"/>
</dbReference>
<evidence type="ECO:0000256" key="2">
    <source>
        <dbReference type="ARBA" id="ARBA00023163"/>
    </source>
</evidence>
<keyword evidence="5" id="KW-1185">Reference proteome</keyword>
<accession>A0A2R8AFW0</accession>
<dbReference type="GO" id="GO:0043565">
    <property type="term" value="F:sequence-specific DNA binding"/>
    <property type="evidence" value="ECO:0007669"/>
    <property type="project" value="InterPro"/>
</dbReference>
<dbReference type="InterPro" id="IPR018060">
    <property type="entry name" value="HTH_AraC"/>
</dbReference>
<name>A0A2R8AFW0_9RHOB</name>
<dbReference type="Pfam" id="PF12833">
    <property type="entry name" value="HTH_18"/>
    <property type="match status" value="1"/>
</dbReference>
<dbReference type="InterPro" id="IPR009057">
    <property type="entry name" value="Homeodomain-like_sf"/>
</dbReference>
<dbReference type="SUPFAM" id="SSF46689">
    <property type="entry name" value="Homeodomain-like"/>
    <property type="match status" value="2"/>
</dbReference>
<dbReference type="Pfam" id="PF01965">
    <property type="entry name" value="DJ-1_PfpI"/>
    <property type="match status" value="1"/>
</dbReference>
<evidence type="ECO:0000259" key="3">
    <source>
        <dbReference type="PROSITE" id="PS01124"/>
    </source>
</evidence>
<keyword evidence="2" id="KW-0804">Transcription</keyword>
<organism evidence="4 5">
    <name type="scientific">Pontivivens insulae</name>
    <dbReference type="NCBI Taxonomy" id="1639689"/>
    <lineage>
        <taxon>Bacteria</taxon>
        <taxon>Pseudomonadati</taxon>
        <taxon>Pseudomonadota</taxon>
        <taxon>Alphaproteobacteria</taxon>
        <taxon>Rhodobacterales</taxon>
        <taxon>Paracoccaceae</taxon>
        <taxon>Pontivivens</taxon>
    </lineage>
</organism>
<dbReference type="SMART" id="SM00342">
    <property type="entry name" value="HTH_ARAC"/>
    <property type="match status" value="1"/>
</dbReference>
<gene>
    <name evidence="4" type="primary">cdhR_4</name>
    <name evidence="4" type="ORF">POI8812_03462</name>
</gene>
<protein>
    <submittedName>
        <fullName evidence="4">HTH-type transcriptional regulator CdhR</fullName>
    </submittedName>
</protein>
<dbReference type="Gene3D" id="3.40.50.880">
    <property type="match status" value="1"/>
</dbReference>
<evidence type="ECO:0000313" key="4">
    <source>
        <dbReference type="EMBL" id="SPF31111.1"/>
    </source>
</evidence>
<proteinExistence type="predicted"/>
<dbReference type="OrthoDB" id="186587at2"/>
<dbReference type="Proteomes" id="UP000244932">
    <property type="component" value="Unassembled WGS sequence"/>
</dbReference>